<evidence type="ECO:0000313" key="3">
    <source>
        <dbReference type="Proteomes" id="UP001470230"/>
    </source>
</evidence>
<organism evidence="2 3">
    <name type="scientific">Tritrichomonas musculus</name>
    <dbReference type="NCBI Taxonomy" id="1915356"/>
    <lineage>
        <taxon>Eukaryota</taxon>
        <taxon>Metamonada</taxon>
        <taxon>Parabasalia</taxon>
        <taxon>Tritrichomonadida</taxon>
        <taxon>Tritrichomonadidae</taxon>
        <taxon>Tritrichomonas</taxon>
    </lineage>
</organism>
<name>A0ABR2K7D0_9EUKA</name>
<keyword evidence="3" id="KW-1185">Reference proteome</keyword>
<dbReference type="EMBL" id="JAPFFF010000006">
    <property type="protein sequence ID" value="KAK8886959.1"/>
    <property type="molecule type" value="Genomic_DNA"/>
</dbReference>
<sequence>MNLDPNLASMPLEELIAYRDKIKFENDSLKSEITQLEEIIQNTSRDNERQEEQIMNSYQEKIFKLRNENAEQSQKIHNDEDNALKALDRKVNKIIKEKEQLEARLKADESSIINKLQSEIEKEKANEIMLESQIAEDMTPVDFDDLSQELNDEYQQIQETKNEKVLELMSLCQQIERIITNNNFISHKISSTQMELTEKKNSIEFPAMPEYRVNFNVKGAPTSQRVQTNINIPNLRRFSVSASIRRKKRRLSHK</sequence>
<evidence type="ECO:0000313" key="2">
    <source>
        <dbReference type="EMBL" id="KAK8886959.1"/>
    </source>
</evidence>
<proteinExistence type="predicted"/>
<comment type="caution">
    <text evidence="2">The sequence shown here is derived from an EMBL/GenBank/DDBJ whole genome shotgun (WGS) entry which is preliminary data.</text>
</comment>
<dbReference type="Proteomes" id="UP001470230">
    <property type="component" value="Unassembled WGS sequence"/>
</dbReference>
<protein>
    <submittedName>
        <fullName evidence="2">Uncharacterized protein</fullName>
    </submittedName>
</protein>
<evidence type="ECO:0000256" key="1">
    <source>
        <dbReference type="SAM" id="Coils"/>
    </source>
</evidence>
<accession>A0ABR2K7D0</accession>
<reference evidence="2 3" key="1">
    <citation type="submission" date="2024-04" db="EMBL/GenBank/DDBJ databases">
        <title>Tritrichomonas musculus Genome.</title>
        <authorList>
            <person name="Alves-Ferreira E."/>
            <person name="Grigg M."/>
            <person name="Lorenzi H."/>
            <person name="Galac M."/>
        </authorList>
    </citation>
    <scope>NUCLEOTIDE SEQUENCE [LARGE SCALE GENOMIC DNA]</scope>
    <source>
        <strain evidence="2 3">EAF2021</strain>
    </source>
</reference>
<gene>
    <name evidence="2" type="ORF">M9Y10_037994</name>
</gene>
<feature type="coiled-coil region" evidence="1">
    <location>
        <begin position="19"/>
        <end position="167"/>
    </location>
</feature>
<keyword evidence="1" id="KW-0175">Coiled coil</keyword>